<evidence type="ECO:0000313" key="1">
    <source>
        <dbReference type="EMBL" id="GIY65733.1"/>
    </source>
</evidence>
<protein>
    <submittedName>
        <fullName evidence="1">Uncharacterized protein</fullName>
    </submittedName>
</protein>
<name>A0AAV4V7P1_9ARAC</name>
<reference evidence="1 2" key="1">
    <citation type="submission" date="2021-06" db="EMBL/GenBank/DDBJ databases">
        <title>Caerostris darwini draft genome.</title>
        <authorList>
            <person name="Kono N."/>
            <person name="Arakawa K."/>
        </authorList>
    </citation>
    <scope>NUCLEOTIDE SEQUENCE [LARGE SCALE GENOMIC DNA]</scope>
</reference>
<dbReference type="Proteomes" id="UP001054837">
    <property type="component" value="Unassembled WGS sequence"/>
</dbReference>
<accession>A0AAV4V7P1</accession>
<organism evidence="1 2">
    <name type="scientific">Caerostris darwini</name>
    <dbReference type="NCBI Taxonomy" id="1538125"/>
    <lineage>
        <taxon>Eukaryota</taxon>
        <taxon>Metazoa</taxon>
        <taxon>Ecdysozoa</taxon>
        <taxon>Arthropoda</taxon>
        <taxon>Chelicerata</taxon>
        <taxon>Arachnida</taxon>
        <taxon>Araneae</taxon>
        <taxon>Araneomorphae</taxon>
        <taxon>Entelegynae</taxon>
        <taxon>Araneoidea</taxon>
        <taxon>Araneidae</taxon>
        <taxon>Caerostris</taxon>
    </lineage>
</organism>
<dbReference type="AlphaFoldDB" id="A0AAV4V7P1"/>
<proteinExistence type="predicted"/>
<keyword evidence="2" id="KW-1185">Reference proteome</keyword>
<evidence type="ECO:0000313" key="2">
    <source>
        <dbReference type="Proteomes" id="UP001054837"/>
    </source>
</evidence>
<comment type="caution">
    <text evidence="1">The sequence shown here is derived from an EMBL/GenBank/DDBJ whole genome shotgun (WGS) entry which is preliminary data.</text>
</comment>
<sequence length="123" mass="13906">MRFKGNDCSRRHRFKAGHFRSRTLLFLRRNEVTGVNGCIVRGEAVSRQNLPNFLCSGTSPSPPPSTPKRPSVPKSIFLCSDVLCFSLAHFKLRQFALYQVSSSFIRKICAAYYILYSNVISGQ</sequence>
<gene>
    <name evidence="1" type="ORF">CDAR_536201</name>
</gene>
<dbReference type="EMBL" id="BPLQ01012464">
    <property type="protein sequence ID" value="GIY65733.1"/>
    <property type="molecule type" value="Genomic_DNA"/>
</dbReference>